<dbReference type="InParanoid" id="G4TKC7"/>
<accession>G4TKC7</accession>
<name>G4TKC7_SERID</name>
<gene>
    <name evidence="2" type="ORF">PIIN_05705</name>
</gene>
<dbReference type="Proteomes" id="UP000007148">
    <property type="component" value="Unassembled WGS sequence"/>
</dbReference>
<proteinExistence type="predicted"/>
<comment type="caution">
    <text evidence="2">The sequence shown here is derived from an EMBL/GenBank/DDBJ whole genome shotgun (WGS) entry which is preliminary data.</text>
</comment>
<organism evidence="2 3">
    <name type="scientific">Serendipita indica (strain DSM 11827)</name>
    <name type="common">Root endophyte fungus</name>
    <name type="synonym">Piriformospora indica</name>
    <dbReference type="NCBI Taxonomy" id="1109443"/>
    <lineage>
        <taxon>Eukaryota</taxon>
        <taxon>Fungi</taxon>
        <taxon>Dikarya</taxon>
        <taxon>Basidiomycota</taxon>
        <taxon>Agaricomycotina</taxon>
        <taxon>Agaricomycetes</taxon>
        <taxon>Sebacinales</taxon>
        <taxon>Serendipitaceae</taxon>
        <taxon>Serendipita</taxon>
    </lineage>
</organism>
<evidence type="ECO:0000256" key="1">
    <source>
        <dbReference type="SAM" id="MobiDB-lite"/>
    </source>
</evidence>
<dbReference type="AlphaFoldDB" id="G4TKC7"/>
<keyword evidence="3" id="KW-1185">Reference proteome</keyword>
<dbReference type="EMBL" id="CAFZ01000134">
    <property type="protein sequence ID" value="CCA71770.1"/>
    <property type="molecule type" value="Genomic_DNA"/>
</dbReference>
<dbReference type="HOGENOM" id="CLU_2543412_0_0_1"/>
<reference evidence="2 3" key="1">
    <citation type="journal article" date="2011" name="PLoS Pathog.">
        <title>Endophytic Life Strategies Decoded by Genome and Transcriptome Analyses of the Mutualistic Root Symbiont Piriformospora indica.</title>
        <authorList>
            <person name="Zuccaro A."/>
            <person name="Lahrmann U."/>
            <person name="Guldener U."/>
            <person name="Langen G."/>
            <person name="Pfiffi S."/>
            <person name="Biedenkopf D."/>
            <person name="Wong P."/>
            <person name="Samans B."/>
            <person name="Grimm C."/>
            <person name="Basiewicz M."/>
            <person name="Murat C."/>
            <person name="Martin F."/>
            <person name="Kogel K.H."/>
        </authorList>
    </citation>
    <scope>NUCLEOTIDE SEQUENCE [LARGE SCALE GENOMIC DNA]</scope>
    <source>
        <strain evidence="2 3">DSM 11827</strain>
    </source>
</reference>
<protein>
    <submittedName>
        <fullName evidence="2">Uncharacterized protein</fullName>
    </submittedName>
</protein>
<evidence type="ECO:0000313" key="2">
    <source>
        <dbReference type="EMBL" id="CCA71770.1"/>
    </source>
</evidence>
<evidence type="ECO:0000313" key="3">
    <source>
        <dbReference type="Proteomes" id="UP000007148"/>
    </source>
</evidence>
<feature type="region of interest" description="Disordered" evidence="1">
    <location>
        <begin position="1"/>
        <end position="21"/>
    </location>
</feature>
<feature type="compositionally biased region" description="Polar residues" evidence="1">
    <location>
        <begin position="1"/>
        <end position="18"/>
    </location>
</feature>
<sequence>MVLQPSTPSTLPQFISSPKHNRTMKQEAHRELIDVNIRTLGTLRRHFTTSKGDKRRSFAQYADIWVANKLYEPEEKDLVLKES</sequence>